<gene>
    <name evidence="8" type="ORF">NSPZN2_100209</name>
</gene>
<dbReference type="SUPFAM" id="SSF52172">
    <property type="entry name" value="CheY-like"/>
    <property type="match status" value="1"/>
</dbReference>
<dbReference type="Pfam" id="PF00196">
    <property type="entry name" value="GerE"/>
    <property type="match status" value="1"/>
</dbReference>
<evidence type="ECO:0000256" key="3">
    <source>
        <dbReference type="ARBA" id="ARBA00023125"/>
    </source>
</evidence>
<dbReference type="PANTHER" id="PTHR43214:SF41">
    <property type="entry name" value="NITRATE_NITRITE RESPONSE REGULATOR PROTEIN NARP"/>
    <property type="match status" value="1"/>
</dbReference>
<dbReference type="PANTHER" id="PTHR43214">
    <property type="entry name" value="TWO-COMPONENT RESPONSE REGULATOR"/>
    <property type="match status" value="1"/>
</dbReference>
<dbReference type="InterPro" id="IPR011006">
    <property type="entry name" value="CheY-like_superfamily"/>
</dbReference>
<dbReference type="PRINTS" id="PR00038">
    <property type="entry name" value="HTHLUXR"/>
</dbReference>
<dbReference type="InterPro" id="IPR001789">
    <property type="entry name" value="Sig_transdc_resp-reg_receiver"/>
</dbReference>
<keyword evidence="3" id="KW-0238">DNA-binding</keyword>
<dbReference type="CDD" id="cd17535">
    <property type="entry name" value="REC_NarL-like"/>
    <property type="match status" value="1"/>
</dbReference>
<keyword evidence="4" id="KW-0804">Transcription</keyword>
<evidence type="ECO:0000313" key="9">
    <source>
        <dbReference type="Proteomes" id="UP000675880"/>
    </source>
</evidence>
<dbReference type="RefSeq" id="WP_213041573.1">
    <property type="nucleotide sequence ID" value="NZ_CAJNBJ010000002.1"/>
</dbReference>
<evidence type="ECO:0000256" key="1">
    <source>
        <dbReference type="ARBA" id="ARBA00022553"/>
    </source>
</evidence>
<evidence type="ECO:0000313" key="8">
    <source>
        <dbReference type="EMBL" id="CAE6728033.1"/>
    </source>
</evidence>
<sequence>MKPRVLIADDHTLVAEGIERLLERECDLCGRVADGRALVQAVERDKPDIALVDIALPLLNGLDACRQIKKAAPEVKLLVLTMHGEQYFVTEAFRAGVSGYVLKQSVAEELLFAVKEVLKGRMYVSPSVAENLVEQALHPSAEPLSTETAAHDGLSVRQREVLQLIAEGQSAKEIASTLNVSIKTVEFHKTRIMKQLGVHSTAELTKHAIAIGLIVMPQQPTVPESRV</sequence>
<evidence type="ECO:0000256" key="5">
    <source>
        <dbReference type="PROSITE-ProRule" id="PRU00169"/>
    </source>
</evidence>
<dbReference type="PROSITE" id="PS50043">
    <property type="entry name" value="HTH_LUXR_2"/>
    <property type="match status" value="1"/>
</dbReference>
<keyword evidence="2" id="KW-0805">Transcription regulation</keyword>
<evidence type="ECO:0000259" key="6">
    <source>
        <dbReference type="PROSITE" id="PS50043"/>
    </source>
</evidence>
<evidence type="ECO:0000256" key="2">
    <source>
        <dbReference type="ARBA" id="ARBA00023015"/>
    </source>
</evidence>
<proteinExistence type="predicted"/>
<dbReference type="InterPro" id="IPR058245">
    <property type="entry name" value="NreC/VraR/RcsB-like_REC"/>
</dbReference>
<feature type="domain" description="HTH luxR-type" evidence="6">
    <location>
        <begin position="147"/>
        <end position="212"/>
    </location>
</feature>
<keyword evidence="9" id="KW-1185">Reference proteome</keyword>
<dbReference type="InterPro" id="IPR039420">
    <property type="entry name" value="WalR-like"/>
</dbReference>
<dbReference type="CDD" id="cd06170">
    <property type="entry name" value="LuxR_C_like"/>
    <property type="match status" value="1"/>
</dbReference>
<reference evidence="8 9" key="1">
    <citation type="submission" date="2021-02" db="EMBL/GenBank/DDBJ databases">
        <authorList>
            <person name="Han P."/>
        </authorList>
    </citation>
    <scope>NUCLEOTIDE SEQUENCE [LARGE SCALE GENOMIC DNA]</scope>
    <source>
        <strain evidence="8">Candidatus Nitrospira sp. ZN2</strain>
    </source>
</reference>
<feature type="domain" description="Response regulatory" evidence="7">
    <location>
        <begin position="4"/>
        <end position="118"/>
    </location>
</feature>
<comment type="caution">
    <text evidence="8">The sequence shown here is derived from an EMBL/GenBank/DDBJ whole genome shotgun (WGS) entry which is preliminary data.</text>
</comment>
<protein>
    <submittedName>
        <fullName evidence="8">Response regulator, LuxR family</fullName>
    </submittedName>
</protein>
<dbReference type="InterPro" id="IPR016032">
    <property type="entry name" value="Sig_transdc_resp-reg_C-effctor"/>
</dbReference>
<name>A0ABN7L828_9BACT</name>
<evidence type="ECO:0000259" key="7">
    <source>
        <dbReference type="PROSITE" id="PS50110"/>
    </source>
</evidence>
<dbReference type="Proteomes" id="UP000675880">
    <property type="component" value="Unassembled WGS sequence"/>
</dbReference>
<organism evidence="8 9">
    <name type="scientific">Nitrospira defluvii</name>
    <dbReference type="NCBI Taxonomy" id="330214"/>
    <lineage>
        <taxon>Bacteria</taxon>
        <taxon>Pseudomonadati</taxon>
        <taxon>Nitrospirota</taxon>
        <taxon>Nitrospiria</taxon>
        <taxon>Nitrospirales</taxon>
        <taxon>Nitrospiraceae</taxon>
        <taxon>Nitrospira</taxon>
    </lineage>
</organism>
<dbReference type="Pfam" id="PF00072">
    <property type="entry name" value="Response_reg"/>
    <property type="match status" value="1"/>
</dbReference>
<dbReference type="PROSITE" id="PS50110">
    <property type="entry name" value="RESPONSE_REGULATORY"/>
    <property type="match status" value="1"/>
</dbReference>
<dbReference type="InterPro" id="IPR000792">
    <property type="entry name" value="Tscrpt_reg_LuxR_C"/>
</dbReference>
<dbReference type="SMART" id="SM00448">
    <property type="entry name" value="REC"/>
    <property type="match status" value="1"/>
</dbReference>
<keyword evidence="1 5" id="KW-0597">Phosphoprotein</keyword>
<accession>A0ABN7L828</accession>
<evidence type="ECO:0000256" key="4">
    <source>
        <dbReference type="ARBA" id="ARBA00023163"/>
    </source>
</evidence>
<dbReference type="SUPFAM" id="SSF46894">
    <property type="entry name" value="C-terminal effector domain of the bipartite response regulators"/>
    <property type="match status" value="1"/>
</dbReference>
<feature type="modified residue" description="4-aspartylphosphate" evidence="5">
    <location>
        <position position="53"/>
    </location>
</feature>
<dbReference type="SMART" id="SM00421">
    <property type="entry name" value="HTH_LUXR"/>
    <property type="match status" value="1"/>
</dbReference>
<dbReference type="EMBL" id="CAJNBJ010000002">
    <property type="protein sequence ID" value="CAE6728033.1"/>
    <property type="molecule type" value="Genomic_DNA"/>
</dbReference>
<dbReference type="Gene3D" id="3.40.50.2300">
    <property type="match status" value="1"/>
</dbReference>